<protein>
    <submittedName>
        <fullName evidence="2">Uncharacterized protein</fullName>
    </submittedName>
</protein>
<evidence type="ECO:0000313" key="1">
    <source>
        <dbReference type="Proteomes" id="UP000095287"/>
    </source>
</evidence>
<dbReference type="WBParaSite" id="L893_g3097.t1">
    <property type="protein sequence ID" value="L893_g3097.t1"/>
    <property type="gene ID" value="L893_g3097"/>
</dbReference>
<accession>A0A1I7ZYW2</accession>
<keyword evidence="1" id="KW-1185">Reference proteome</keyword>
<name>A0A1I7ZYW2_9BILA</name>
<sequence length="169" mass="18540">MQLLASVRNNKSQASFAKIRKPSGDGLLERNVAKLTADAVIPFIKSGSVQKPRGTSRVAFNWEVLQPCRSSLPPAQHAPQDREAALFLIIDNLKAFIVSEMQIRLEGASVFADRRQEASLLAGQICCFDRGADVDLWCSLSVVESLGCRRICFIFTLFIGSVNTVIDAI</sequence>
<evidence type="ECO:0000313" key="2">
    <source>
        <dbReference type="WBParaSite" id="L893_g3097.t1"/>
    </source>
</evidence>
<dbReference type="Proteomes" id="UP000095287">
    <property type="component" value="Unplaced"/>
</dbReference>
<organism evidence="1 2">
    <name type="scientific">Steinernema glaseri</name>
    <dbReference type="NCBI Taxonomy" id="37863"/>
    <lineage>
        <taxon>Eukaryota</taxon>
        <taxon>Metazoa</taxon>
        <taxon>Ecdysozoa</taxon>
        <taxon>Nematoda</taxon>
        <taxon>Chromadorea</taxon>
        <taxon>Rhabditida</taxon>
        <taxon>Tylenchina</taxon>
        <taxon>Panagrolaimomorpha</taxon>
        <taxon>Strongyloidoidea</taxon>
        <taxon>Steinernematidae</taxon>
        <taxon>Steinernema</taxon>
    </lineage>
</organism>
<proteinExistence type="predicted"/>
<reference evidence="2" key="1">
    <citation type="submission" date="2016-11" db="UniProtKB">
        <authorList>
            <consortium name="WormBaseParasite"/>
        </authorList>
    </citation>
    <scope>IDENTIFICATION</scope>
</reference>
<dbReference type="AlphaFoldDB" id="A0A1I7ZYW2"/>